<dbReference type="PROSITE" id="PS51721">
    <property type="entry name" value="G_CP"/>
    <property type="match status" value="1"/>
</dbReference>
<dbReference type="InterPro" id="IPR030378">
    <property type="entry name" value="G_CP_dom"/>
</dbReference>
<comment type="subcellular location">
    <subcellularLocation>
        <location evidence="10">Cytoplasm</location>
    </subcellularLocation>
</comment>
<evidence type="ECO:0000256" key="2">
    <source>
        <dbReference type="ARBA" id="ARBA00022517"/>
    </source>
</evidence>
<dbReference type="AlphaFoldDB" id="A0A8J6LRF9"/>
<evidence type="ECO:0000256" key="6">
    <source>
        <dbReference type="ARBA" id="ARBA00022801"/>
    </source>
</evidence>
<dbReference type="Pfam" id="PF16745">
    <property type="entry name" value="RsgA_N"/>
    <property type="match status" value="1"/>
</dbReference>
<dbReference type="GO" id="GO:0003924">
    <property type="term" value="F:GTPase activity"/>
    <property type="evidence" value="ECO:0007669"/>
    <property type="project" value="UniProtKB-UniRule"/>
</dbReference>
<dbReference type="PANTHER" id="PTHR32120:SF11">
    <property type="entry name" value="SMALL RIBOSOMAL SUBUNIT BIOGENESIS GTPASE RSGA 1, MITOCHONDRIAL-RELATED"/>
    <property type="match status" value="1"/>
</dbReference>
<keyword evidence="6 10" id="KW-0378">Hydrolase</keyword>
<comment type="caution">
    <text evidence="10">Lacks conserved residue(s) required for the propagation of feature annotation.</text>
</comment>
<evidence type="ECO:0000256" key="8">
    <source>
        <dbReference type="ARBA" id="ARBA00022884"/>
    </source>
</evidence>
<dbReference type="SUPFAM" id="SSF50249">
    <property type="entry name" value="Nucleic acid-binding proteins"/>
    <property type="match status" value="1"/>
</dbReference>
<reference evidence="13" key="1">
    <citation type="submission" date="2020-06" db="EMBL/GenBank/DDBJ databases">
        <title>Novel chitinolytic bacterium.</title>
        <authorList>
            <person name="Ungkulpasvich U."/>
            <person name="Kosugi A."/>
            <person name="Uke A."/>
        </authorList>
    </citation>
    <scope>NUCLEOTIDE SEQUENCE</scope>
    <source>
        <strain evidence="13">UUS1-1</strain>
    </source>
</reference>
<keyword evidence="7 10" id="KW-0862">Zinc</keyword>
<organism evidence="13 14">
    <name type="scientific">Capillibacterium thermochitinicola</name>
    <dbReference type="NCBI Taxonomy" id="2699427"/>
    <lineage>
        <taxon>Bacteria</taxon>
        <taxon>Bacillati</taxon>
        <taxon>Bacillota</taxon>
        <taxon>Capillibacterium</taxon>
    </lineage>
</organism>
<dbReference type="PROSITE" id="PS50936">
    <property type="entry name" value="ENGC_GTPASE"/>
    <property type="match status" value="1"/>
</dbReference>
<feature type="binding site" evidence="10">
    <location>
        <position position="246"/>
    </location>
    <ligand>
        <name>Zn(2+)</name>
        <dbReference type="ChEBI" id="CHEBI:29105"/>
    </ligand>
</feature>
<dbReference type="Gene3D" id="1.10.40.50">
    <property type="entry name" value="Probable gtpase engc, domain 3"/>
    <property type="match status" value="1"/>
</dbReference>
<evidence type="ECO:0000256" key="4">
    <source>
        <dbReference type="ARBA" id="ARBA00022730"/>
    </source>
</evidence>
<keyword evidence="5 10" id="KW-0547">Nucleotide-binding</keyword>
<evidence type="ECO:0000256" key="1">
    <source>
        <dbReference type="ARBA" id="ARBA00022490"/>
    </source>
</evidence>
<name>A0A8J6LRF9_9FIRM</name>
<keyword evidence="8 10" id="KW-0694">RNA-binding</keyword>
<comment type="caution">
    <text evidence="13">The sequence shown here is derived from an EMBL/GenBank/DDBJ whole genome shotgun (WGS) entry which is preliminary data.</text>
</comment>
<dbReference type="HAMAP" id="MF_01820">
    <property type="entry name" value="GTPase_RsgA"/>
    <property type="match status" value="1"/>
</dbReference>
<keyword evidence="1 10" id="KW-0963">Cytoplasm</keyword>
<accession>A0A8J6LRF9</accession>
<evidence type="ECO:0000259" key="11">
    <source>
        <dbReference type="PROSITE" id="PS50936"/>
    </source>
</evidence>
<feature type="binding site" evidence="10">
    <location>
        <begin position="112"/>
        <end position="115"/>
    </location>
    <ligand>
        <name>GTP</name>
        <dbReference type="ChEBI" id="CHEBI:37565"/>
    </ligand>
</feature>
<dbReference type="InterPro" id="IPR010914">
    <property type="entry name" value="RsgA_GTPase_dom"/>
</dbReference>
<feature type="domain" description="CP-type G" evidence="12">
    <location>
        <begin position="63"/>
        <end position="222"/>
    </location>
</feature>
<dbReference type="GO" id="GO:0019843">
    <property type="term" value="F:rRNA binding"/>
    <property type="evidence" value="ECO:0007669"/>
    <property type="project" value="UniProtKB-KW"/>
</dbReference>
<evidence type="ECO:0000256" key="7">
    <source>
        <dbReference type="ARBA" id="ARBA00022833"/>
    </source>
</evidence>
<dbReference type="GO" id="GO:0042274">
    <property type="term" value="P:ribosomal small subunit biogenesis"/>
    <property type="evidence" value="ECO:0007669"/>
    <property type="project" value="UniProtKB-UniRule"/>
</dbReference>
<dbReference type="InterPro" id="IPR031944">
    <property type="entry name" value="RsgA_N"/>
</dbReference>
<evidence type="ECO:0000313" key="14">
    <source>
        <dbReference type="Proteomes" id="UP000657177"/>
    </source>
</evidence>
<dbReference type="Gene3D" id="3.40.50.300">
    <property type="entry name" value="P-loop containing nucleotide triphosphate hydrolases"/>
    <property type="match status" value="1"/>
</dbReference>
<protein>
    <recommendedName>
        <fullName evidence="10">Small ribosomal subunit biogenesis GTPase RsgA</fullName>
        <ecNumber evidence="10">3.6.1.-</ecNumber>
    </recommendedName>
</protein>
<dbReference type="CDD" id="cd01854">
    <property type="entry name" value="YjeQ_EngC"/>
    <property type="match status" value="1"/>
</dbReference>
<dbReference type="EMBL" id="JAAKDE010000001">
    <property type="protein sequence ID" value="MBA2132047.1"/>
    <property type="molecule type" value="Genomic_DNA"/>
</dbReference>
<dbReference type="NCBIfam" id="TIGR00157">
    <property type="entry name" value="ribosome small subunit-dependent GTPase A"/>
    <property type="match status" value="1"/>
</dbReference>
<feature type="binding site" evidence="10">
    <location>
        <position position="253"/>
    </location>
    <ligand>
        <name>Zn(2+)</name>
        <dbReference type="ChEBI" id="CHEBI:29105"/>
    </ligand>
</feature>
<dbReference type="Pfam" id="PF03193">
    <property type="entry name" value="RsgA_GTPase"/>
    <property type="match status" value="1"/>
</dbReference>
<dbReference type="Proteomes" id="UP000657177">
    <property type="component" value="Unassembled WGS sequence"/>
</dbReference>
<proteinExistence type="inferred from homology"/>
<keyword evidence="9 10" id="KW-0342">GTP-binding</keyword>
<sequence length="310" mass="34307">MPVGRINRIVGGFYYISTEDGRTITAVPRGKLRRSDGIVVGDVVDYELTAPDQGVIEGVHPRRNLLKRPVVANITQVAVVFAHKNPDFNYLLIDRLLVMLAALHLPALLLFNKTDLVDEKTASENAQPYRRIGYTTLCTSTKSGQGREELLAALQKETTTLAGPSGVGKSALINMIVPGVKQPTGAVSAKIGRGRHTTREVRLLALPEGEGFLVDTPGFSQLDLDFISPAELAGCFPEFGAAEQECRFQGCFHDQEPDCGVKAAVAAGKIYPWRYENYLTFLAEVRSWEEQKRQRPRRTRDKGVGHDRRY</sequence>
<dbReference type="InterPro" id="IPR027417">
    <property type="entry name" value="P-loop_NTPase"/>
</dbReference>
<evidence type="ECO:0000256" key="5">
    <source>
        <dbReference type="ARBA" id="ARBA00022741"/>
    </source>
</evidence>
<comment type="function">
    <text evidence="10">One of several proteins that assist in the late maturation steps of the functional core of the 30S ribosomal subunit. Helps release RbfA from mature subunits. May play a role in the assembly of ribosomal proteins into the subunit. Circularly permuted GTPase that catalyzes slow GTP hydrolysis, GTPase activity is stimulated by the 30S ribosomal subunit.</text>
</comment>
<comment type="subunit">
    <text evidence="10">Monomer. Associates with 30S ribosomal subunit, binds 16S rRNA.</text>
</comment>
<evidence type="ECO:0000256" key="10">
    <source>
        <dbReference type="HAMAP-Rule" id="MF_01820"/>
    </source>
</evidence>
<dbReference type="Gene3D" id="2.40.50.140">
    <property type="entry name" value="Nucleic acid-binding proteins"/>
    <property type="match status" value="1"/>
</dbReference>
<dbReference type="RefSeq" id="WP_181338481.1">
    <property type="nucleotide sequence ID" value="NZ_JAAKDE010000001.1"/>
</dbReference>
<evidence type="ECO:0000256" key="9">
    <source>
        <dbReference type="ARBA" id="ARBA00023134"/>
    </source>
</evidence>
<feature type="binding site" evidence="10">
    <location>
        <position position="259"/>
    </location>
    <ligand>
        <name>Zn(2+)</name>
        <dbReference type="ChEBI" id="CHEBI:29105"/>
    </ligand>
</feature>
<keyword evidence="14" id="KW-1185">Reference proteome</keyword>
<dbReference type="SUPFAM" id="SSF52540">
    <property type="entry name" value="P-loop containing nucleoside triphosphate hydrolases"/>
    <property type="match status" value="1"/>
</dbReference>
<dbReference type="CDD" id="cd04466">
    <property type="entry name" value="S1_YloQ_GTPase"/>
    <property type="match status" value="1"/>
</dbReference>
<evidence type="ECO:0000256" key="3">
    <source>
        <dbReference type="ARBA" id="ARBA00022723"/>
    </source>
</evidence>
<dbReference type="InterPro" id="IPR004881">
    <property type="entry name" value="Ribosome_biogen_GTPase_RsgA"/>
</dbReference>
<feature type="binding site" evidence="10">
    <location>
        <position position="251"/>
    </location>
    <ligand>
        <name>Zn(2+)</name>
        <dbReference type="ChEBI" id="CHEBI:29105"/>
    </ligand>
</feature>
<evidence type="ECO:0000259" key="12">
    <source>
        <dbReference type="PROSITE" id="PS51721"/>
    </source>
</evidence>
<dbReference type="GO" id="GO:0046872">
    <property type="term" value="F:metal ion binding"/>
    <property type="evidence" value="ECO:0007669"/>
    <property type="project" value="UniProtKB-KW"/>
</dbReference>
<dbReference type="GO" id="GO:0005737">
    <property type="term" value="C:cytoplasm"/>
    <property type="evidence" value="ECO:0007669"/>
    <property type="project" value="UniProtKB-SubCell"/>
</dbReference>
<keyword evidence="2 10" id="KW-0690">Ribosome biogenesis</keyword>
<dbReference type="PANTHER" id="PTHR32120">
    <property type="entry name" value="SMALL RIBOSOMAL SUBUNIT BIOGENESIS GTPASE RSGA"/>
    <property type="match status" value="1"/>
</dbReference>
<dbReference type="GO" id="GO:0005525">
    <property type="term" value="F:GTP binding"/>
    <property type="evidence" value="ECO:0007669"/>
    <property type="project" value="UniProtKB-UniRule"/>
</dbReference>
<comment type="similarity">
    <text evidence="10">Belongs to the TRAFAC class YlqF/YawG GTPase family. RsgA subfamily.</text>
</comment>
<dbReference type="InterPro" id="IPR012340">
    <property type="entry name" value="NA-bd_OB-fold"/>
</dbReference>
<keyword evidence="3 10" id="KW-0479">Metal-binding</keyword>
<dbReference type="EC" id="3.6.1.-" evidence="10"/>
<keyword evidence="4 10" id="KW-0699">rRNA-binding</keyword>
<gene>
    <name evidence="10 13" type="primary">rsgA</name>
    <name evidence="13" type="ORF">G5B42_00515</name>
</gene>
<evidence type="ECO:0000313" key="13">
    <source>
        <dbReference type="EMBL" id="MBA2132047.1"/>
    </source>
</evidence>
<feature type="domain" description="EngC GTPase" evidence="11">
    <location>
        <begin position="72"/>
        <end position="220"/>
    </location>
</feature>
<comment type="cofactor">
    <cofactor evidence="10">
        <name>Zn(2+)</name>
        <dbReference type="ChEBI" id="CHEBI:29105"/>
    </cofactor>
    <text evidence="10">Binds 1 zinc ion per subunit.</text>
</comment>